<feature type="domain" description="PAC" evidence="19">
    <location>
        <begin position="1004"/>
        <end position="1056"/>
    </location>
</feature>
<dbReference type="PRINTS" id="PR00344">
    <property type="entry name" value="BCTRLSENSOR"/>
</dbReference>
<evidence type="ECO:0000256" key="2">
    <source>
        <dbReference type="ARBA" id="ARBA00006402"/>
    </source>
</evidence>
<dbReference type="InterPro" id="IPR003661">
    <property type="entry name" value="HisK_dim/P_dom"/>
</dbReference>
<comment type="subunit">
    <text evidence="10">At low DSF concentrations, interacts with RpfF.</text>
</comment>
<evidence type="ECO:0000256" key="13">
    <source>
        <dbReference type="PROSITE-ProRule" id="PRU00169"/>
    </source>
</evidence>
<dbReference type="CDD" id="cd17546">
    <property type="entry name" value="REC_hyHK_CKI1_RcsC-like"/>
    <property type="match status" value="1"/>
</dbReference>
<dbReference type="PROSITE" id="PS50112">
    <property type="entry name" value="PAS"/>
    <property type="match status" value="1"/>
</dbReference>
<evidence type="ECO:0000256" key="10">
    <source>
        <dbReference type="ARBA" id="ARBA00064003"/>
    </source>
</evidence>
<dbReference type="InterPro" id="IPR003594">
    <property type="entry name" value="HATPase_dom"/>
</dbReference>
<dbReference type="PANTHER" id="PTHR45339">
    <property type="entry name" value="HYBRID SIGNAL TRANSDUCTION HISTIDINE KINASE J"/>
    <property type="match status" value="1"/>
</dbReference>
<dbReference type="InterPro" id="IPR005467">
    <property type="entry name" value="His_kinase_dom"/>
</dbReference>
<comment type="similarity">
    <text evidence="2">In the N-terminal section; belongs to the phytochrome family.</text>
</comment>
<dbReference type="Pfam" id="PF08448">
    <property type="entry name" value="PAS_4"/>
    <property type="match status" value="1"/>
</dbReference>
<reference evidence="20 21" key="2">
    <citation type="submission" date="2018-03" db="EMBL/GenBank/DDBJ databases">
        <title>The ancient ancestry and fast evolution of plastids.</title>
        <authorList>
            <person name="Moore K.R."/>
            <person name="Magnabosco C."/>
            <person name="Momper L."/>
            <person name="Gold D.A."/>
            <person name="Bosak T."/>
            <person name="Fournier G.P."/>
        </authorList>
    </citation>
    <scope>NUCLEOTIDE SEQUENCE [LARGE SCALE GENOMIC DNA]</scope>
    <source>
        <strain evidence="20 21">ULC18</strain>
    </source>
</reference>
<dbReference type="SUPFAM" id="SSF52172">
    <property type="entry name" value="CheY-like"/>
    <property type="match status" value="2"/>
</dbReference>
<dbReference type="InterPro" id="IPR001610">
    <property type="entry name" value="PAC"/>
</dbReference>
<feature type="modified residue" description="4-aspartylphosphate" evidence="13">
    <location>
        <position position="61"/>
    </location>
</feature>
<dbReference type="EMBL" id="PVWK01000097">
    <property type="protein sequence ID" value="PSB27186.1"/>
    <property type="molecule type" value="Genomic_DNA"/>
</dbReference>
<reference evidence="21" key="1">
    <citation type="submission" date="2018-02" db="EMBL/GenBank/DDBJ databases">
        <authorList>
            <person name="Moore K."/>
            <person name="Momper L."/>
        </authorList>
    </citation>
    <scope>NUCLEOTIDE SEQUENCE [LARGE SCALE GENOMIC DNA]</scope>
    <source>
        <strain evidence="21">ULC18</strain>
    </source>
</reference>
<dbReference type="Gene3D" id="3.40.50.2300">
    <property type="match status" value="2"/>
</dbReference>
<evidence type="ECO:0000256" key="9">
    <source>
        <dbReference type="ARBA" id="ARBA00023012"/>
    </source>
</evidence>
<keyword evidence="21" id="KW-1185">Reference proteome</keyword>
<accession>A0A2T1E376</accession>
<dbReference type="PROSITE" id="PS50110">
    <property type="entry name" value="RESPONSE_REGULATORY"/>
    <property type="match status" value="2"/>
</dbReference>
<keyword evidence="7" id="KW-0418">Kinase</keyword>
<dbReference type="CDD" id="cd16922">
    <property type="entry name" value="HATPase_EvgS-ArcB-TorS-like"/>
    <property type="match status" value="1"/>
</dbReference>
<dbReference type="PROSITE" id="PS50113">
    <property type="entry name" value="PAC"/>
    <property type="match status" value="1"/>
</dbReference>
<dbReference type="Gene3D" id="1.10.287.130">
    <property type="match status" value="1"/>
</dbReference>
<dbReference type="InterPro" id="IPR013655">
    <property type="entry name" value="PAS_fold_3"/>
</dbReference>
<dbReference type="RefSeq" id="WP_106257487.1">
    <property type="nucleotide sequence ID" value="NZ_CAWNSW010000129.1"/>
</dbReference>
<dbReference type="EC" id="2.7.13.3" evidence="3"/>
<dbReference type="PROSITE" id="PS50109">
    <property type="entry name" value="HIS_KIN"/>
    <property type="match status" value="1"/>
</dbReference>
<feature type="domain" description="PAS" evidence="18">
    <location>
        <begin position="930"/>
        <end position="1000"/>
    </location>
</feature>
<name>A0A2T1E376_9CYAN</name>
<dbReference type="Pfam" id="PF00512">
    <property type="entry name" value="HisKA"/>
    <property type="match status" value="1"/>
</dbReference>
<feature type="region of interest" description="Disordered" evidence="15">
    <location>
        <begin position="1467"/>
        <end position="1496"/>
    </location>
</feature>
<evidence type="ECO:0000256" key="15">
    <source>
        <dbReference type="SAM" id="MobiDB-lite"/>
    </source>
</evidence>
<dbReference type="InterPro" id="IPR003018">
    <property type="entry name" value="GAF"/>
</dbReference>
<dbReference type="FunFam" id="3.30.565.10:FF:000010">
    <property type="entry name" value="Sensor histidine kinase RcsC"/>
    <property type="match status" value="1"/>
</dbReference>
<evidence type="ECO:0000256" key="11">
    <source>
        <dbReference type="ARBA" id="ARBA00068150"/>
    </source>
</evidence>
<dbReference type="SMART" id="SM00065">
    <property type="entry name" value="GAF"/>
    <property type="match status" value="2"/>
</dbReference>
<dbReference type="CDD" id="cd00082">
    <property type="entry name" value="HisKA"/>
    <property type="match status" value="1"/>
</dbReference>
<dbReference type="Pfam" id="PF00072">
    <property type="entry name" value="Response_reg"/>
    <property type="match status" value="2"/>
</dbReference>
<dbReference type="Gene3D" id="3.30.450.40">
    <property type="match status" value="2"/>
</dbReference>
<dbReference type="OrthoDB" id="446897at2"/>
<dbReference type="SUPFAM" id="SSF55781">
    <property type="entry name" value="GAF domain-like"/>
    <property type="match status" value="2"/>
</dbReference>
<dbReference type="Pfam" id="PF08447">
    <property type="entry name" value="PAS_3"/>
    <property type="match status" value="1"/>
</dbReference>
<dbReference type="SUPFAM" id="SSF55785">
    <property type="entry name" value="PYP-like sensor domain (PAS domain)"/>
    <property type="match status" value="4"/>
</dbReference>
<dbReference type="Gene3D" id="3.30.565.10">
    <property type="entry name" value="Histidine kinase-like ATPase, C-terminal domain"/>
    <property type="match status" value="1"/>
</dbReference>
<dbReference type="SMART" id="SM00091">
    <property type="entry name" value="PAS"/>
    <property type="match status" value="4"/>
</dbReference>
<evidence type="ECO:0000259" key="16">
    <source>
        <dbReference type="PROSITE" id="PS50109"/>
    </source>
</evidence>
<dbReference type="Pfam" id="PF02518">
    <property type="entry name" value="HATPase_c"/>
    <property type="match status" value="1"/>
</dbReference>
<dbReference type="GO" id="GO:0005524">
    <property type="term" value="F:ATP binding"/>
    <property type="evidence" value="ECO:0007669"/>
    <property type="project" value="UniProtKB-KW"/>
</dbReference>
<dbReference type="InterPro" id="IPR000014">
    <property type="entry name" value="PAS"/>
</dbReference>
<evidence type="ECO:0000256" key="1">
    <source>
        <dbReference type="ARBA" id="ARBA00000085"/>
    </source>
</evidence>
<dbReference type="InterPro" id="IPR004358">
    <property type="entry name" value="Sig_transdc_His_kin-like_C"/>
</dbReference>
<dbReference type="FunFam" id="1.10.287.130:FF:000002">
    <property type="entry name" value="Two-component osmosensing histidine kinase"/>
    <property type="match status" value="1"/>
</dbReference>
<dbReference type="InterPro" id="IPR036097">
    <property type="entry name" value="HisK_dim/P_sf"/>
</dbReference>
<dbReference type="InterPro" id="IPR000700">
    <property type="entry name" value="PAS-assoc_C"/>
</dbReference>
<feature type="coiled-coil region" evidence="14">
    <location>
        <begin position="1040"/>
        <end position="1067"/>
    </location>
</feature>
<dbReference type="SMART" id="SM00086">
    <property type="entry name" value="PAC"/>
    <property type="match status" value="1"/>
</dbReference>
<evidence type="ECO:0000313" key="21">
    <source>
        <dbReference type="Proteomes" id="UP000239576"/>
    </source>
</evidence>
<evidence type="ECO:0000259" key="17">
    <source>
        <dbReference type="PROSITE" id="PS50110"/>
    </source>
</evidence>
<feature type="modified residue" description="4-aspartylphosphate" evidence="13">
    <location>
        <position position="1385"/>
    </location>
</feature>
<evidence type="ECO:0000259" key="18">
    <source>
        <dbReference type="PROSITE" id="PS50112"/>
    </source>
</evidence>
<protein>
    <recommendedName>
        <fullName evidence="12">Circadian input-output histidine kinase CikA</fullName>
        <ecNumber evidence="3">2.7.13.3</ecNumber>
    </recommendedName>
    <alternativeName>
        <fullName evidence="11">Sensory/regulatory protein RpfC</fullName>
    </alternativeName>
</protein>
<evidence type="ECO:0000256" key="5">
    <source>
        <dbReference type="ARBA" id="ARBA00022679"/>
    </source>
</evidence>
<evidence type="ECO:0000256" key="3">
    <source>
        <dbReference type="ARBA" id="ARBA00012438"/>
    </source>
</evidence>
<keyword evidence="6" id="KW-0547">Nucleotide-binding</keyword>
<dbReference type="InterPro" id="IPR035965">
    <property type="entry name" value="PAS-like_dom_sf"/>
</dbReference>
<keyword evidence="14" id="KW-0175">Coiled coil</keyword>
<dbReference type="SMART" id="SM00448">
    <property type="entry name" value="REC"/>
    <property type="match status" value="2"/>
</dbReference>
<feature type="compositionally biased region" description="Polar residues" evidence="15">
    <location>
        <begin position="1472"/>
        <end position="1496"/>
    </location>
</feature>
<dbReference type="SUPFAM" id="SSF47384">
    <property type="entry name" value="Homodimeric domain of signal transducing histidine kinase"/>
    <property type="match status" value="1"/>
</dbReference>
<dbReference type="PANTHER" id="PTHR45339:SF1">
    <property type="entry name" value="HYBRID SIGNAL TRANSDUCTION HISTIDINE KINASE J"/>
    <property type="match status" value="1"/>
</dbReference>
<dbReference type="Proteomes" id="UP000239576">
    <property type="component" value="Unassembled WGS sequence"/>
</dbReference>
<organism evidence="20 21">
    <name type="scientific">Stenomitos frigidus ULC18</name>
    <dbReference type="NCBI Taxonomy" id="2107698"/>
    <lineage>
        <taxon>Bacteria</taxon>
        <taxon>Bacillati</taxon>
        <taxon>Cyanobacteriota</taxon>
        <taxon>Cyanophyceae</taxon>
        <taxon>Leptolyngbyales</taxon>
        <taxon>Leptolyngbyaceae</taxon>
        <taxon>Stenomitos</taxon>
    </lineage>
</organism>
<dbReference type="Pfam" id="PF01590">
    <property type="entry name" value="GAF"/>
    <property type="match status" value="1"/>
</dbReference>
<dbReference type="NCBIfam" id="TIGR00229">
    <property type="entry name" value="sensory_box"/>
    <property type="match status" value="1"/>
</dbReference>
<evidence type="ECO:0000256" key="8">
    <source>
        <dbReference type="ARBA" id="ARBA00022840"/>
    </source>
</evidence>
<dbReference type="GO" id="GO:0000155">
    <property type="term" value="F:phosphorelay sensor kinase activity"/>
    <property type="evidence" value="ECO:0007669"/>
    <property type="project" value="InterPro"/>
</dbReference>
<keyword evidence="4 13" id="KW-0597">Phosphoprotein</keyword>
<dbReference type="InterPro" id="IPR011006">
    <property type="entry name" value="CheY-like_superfamily"/>
</dbReference>
<evidence type="ECO:0000256" key="6">
    <source>
        <dbReference type="ARBA" id="ARBA00022741"/>
    </source>
</evidence>
<dbReference type="SMART" id="SM00387">
    <property type="entry name" value="HATPase_c"/>
    <property type="match status" value="1"/>
</dbReference>
<feature type="domain" description="Response regulatory" evidence="17">
    <location>
        <begin position="12"/>
        <end position="128"/>
    </location>
</feature>
<dbReference type="Pfam" id="PF13188">
    <property type="entry name" value="PAS_8"/>
    <property type="match status" value="1"/>
</dbReference>
<evidence type="ECO:0000256" key="4">
    <source>
        <dbReference type="ARBA" id="ARBA00022553"/>
    </source>
</evidence>
<keyword evidence="8" id="KW-0067">ATP-binding</keyword>
<sequence>MTTEQVSTATGYILIVDDNPVNLEVLARRLVKHGYSVNVAADGPTALQLIAVNLPDLILLDIIMPEMDGYEVCQRLKADEKTRHIPVIFQSALEDMPDKIKAFSVGGSDFITKPFQPQELLVRVEHQLQRVWLQRETQQQKQQLVEQNQQLQREIGERDRALFEREQAERSLDRERTDLHHANTRLSALMSNLQAGVLVEDESRRIVLANQPFCDLFGIPVPPQQLIGTDCSESAEQVKALFAEPEVFPARIQQILQEQQIVVAEEIWLADDRVVERDYIPIIQDQVYQGHLWQYRDITASKATEIELRLKTKALADFSASLKELHRLNMTDFDSLEALFADYIQTGCTVLDFSAGAIGRIQEETYTFLAIQSDFEQLVPNLTINLQEAYCGKVIERRSTVSFHHVGEIEEMRCHPLYEALKLESYLGTPIFVEGELFGTLCFFSTQPRPHGFEQHEREIIELMAQSIGKFIRVQEIEATQRQAEQEVRLLLTLTQQIAAASDFNQALEIALRTLCAATGWIYGEVWLPNADGSVLECSPIWHCNRNHKTPAAIALVEQFRQKIARTTLQSGQGSAGRIWQSQKAEWMPDIERFLRDSPTSTHSNDRRLSSNTFGLNVHFGVPIMVAGDRGVASHLKQAEPFQTSADTSQPSVVAILVFFIAQSSPQDERLTQLVSAVAAQLGIILAQKQAEAELQAVFRAMTDVVVARNANGRCLKIAPTSPNLVKPAGEMVGKTLHETFPPAIADLILNGIRTSLATNQTIELEYNVSIQQREVCLSARISPLSEKAVILVARDITERKRVEGALQQSEAQNRAFLDAIPDLLLRVNRDGYHLDYIPPKNFKDVFGHCNRLHKTIFETLPTELAQQQMQFIQAALATGKTQVYEHQFEDVGNTVYEEVRISASGEDEALMVIRDVTQRKQTENALRESEERFRAIFEQAAVGIGLANMSGQIIRVNKGLCDLLGYTQSELVGKTFQELTHPDDWHQSLISIRRALAGDVQTFSLEKRYVCKSGQLQWVHLTASLMRDISGEPQYFIGIIEDIQERKEAEEVLQKAKEAALREAAQSADANRTKSEFLANMSHELRTPLNAILGFTQLMVRDSSLTQTAHEYLQIISRSGEHLLNLINDVLEMSKIEAGQVLLHPSSFDLYDLLQNLEEMLQLKAESKGLELIFDCDSSIPRYIQTDEGKLCQVLINLLGNAIKFTQQGEVTLRVRNQETTQNALPHSSFPTPHSLLFEVEDTGPGIASQEWERLFEPFVQSSNGQSHEGTGLGLPISRKFVQLMGGDITIDSALNQGTRIQFGIQVQLAQPHDVRVRQPLRRAIALAPGQAPCRILVVDDHPESRQLLVRLLQSLGFEVQEAVNGEAAIACWQTWQPHLIWMDMRMPVLNGFEATKRIRSVETSPDTPLQSTIIIALTASAFEEERAKVLAAGCNDFVRKPFREEVILEKIANHLDVRYVYEDGDESRDGSATNISRKATQAYDTPESYPQGQSQPYISLQRESQVQPSSLSIMPDEWKQQVHQAAILGSDRQLLELIEQIPETHTSLANTLTKWVRNFQFDQLLTLTQPELR</sequence>
<evidence type="ECO:0000256" key="7">
    <source>
        <dbReference type="ARBA" id="ARBA00022777"/>
    </source>
</evidence>
<dbReference type="InterPro" id="IPR001789">
    <property type="entry name" value="Sig_transdc_resp-reg_receiver"/>
</dbReference>
<dbReference type="InterPro" id="IPR013656">
    <property type="entry name" value="PAS_4"/>
</dbReference>
<dbReference type="InterPro" id="IPR036890">
    <property type="entry name" value="HATPase_C_sf"/>
</dbReference>
<feature type="coiled-coil region" evidence="14">
    <location>
        <begin position="134"/>
        <end position="185"/>
    </location>
</feature>
<comment type="caution">
    <text evidence="20">The sequence shown here is derived from an EMBL/GenBank/DDBJ whole genome shotgun (WGS) entry which is preliminary data.</text>
</comment>
<gene>
    <name evidence="20" type="ORF">C7B82_17080</name>
</gene>
<keyword evidence="5" id="KW-0808">Transferase</keyword>
<feature type="domain" description="Response regulatory" evidence="17">
    <location>
        <begin position="1336"/>
        <end position="1457"/>
    </location>
</feature>
<feature type="domain" description="Histidine kinase" evidence="16">
    <location>
        <begin position="1081"/>
        <end position="1310"/>
    </location>
</feature>
<dbReference type="Gene3D" id="3.30.450.20">
    <property type="entry name" value="PAS domain"/>
    <property type="match status" value="4"/>
</dbReference>
<dbReference type="InterPro" id="IPR029016">
    <property type="entry name" value="GAF-like_dom_sf"/>
</dbReference>
<keyword evidence="9" id="KW-0902">Two-component regulatory system</keyword>
<dbReference type="SUPFAM" id="SSF55874">
    <property type="entry name" value="ATPase domain of HSP90 chaperone/DNA topoisomerase II/histidine kinase"/>
    <property type="match status" value="1"/>
</dbReference>
<dbReference type="CDD" id="cd19920">
    <property type="entry name" value="REC_PA4781-like"/>
    <property type="match status" value="1"/>
</dbReference>
<dbReference type="CDD" id="cd00130">
    <property type="entry name" value="PAS"/>
    <property type="match status" value="1"/>
</dbReference>
<evidence type="ECO:0000313" key="20">
    <source>
        <dbReference type="EMBL" id="PSB27186.1"/>
    </source>
</evidence>
<comment type="catalytic activity">
    <reaction evidence="1">
        <text>ATP + protein L-histidine = ADP + protein N-phospho-L-histidine.</text>
        <dbReference type="EC" id="2.7.13.3"/>
    </reaction>
</comment>
<evidence type="ECO:0000256" key="14">
    <source>
        <dbReference type="SAM" id="Coils"/>
    </source>
</evidence>
<evidence type="ECO:0000256" key="12">
    <source>
        <dbReference type="ARBA" id="ARBA00074306"/>
    </source>
</evidence>
<dbReference type="SMART" id="SM00388">
    <property type="entry name" value="HisKA"/>
    <property type="match status" value="1"/>
</dbReference>
<proteinExistence type="inferred from homology"/>
<evidence type="ECO:0000259" key="19">
    <source>
        <dbReference type="PROSITE" id="PS50113"/>
    </source>
</evidence>